<gene>
    <name evidence="2" type="ORF">BX591_10740</name>
</gene>
<evidence type="ECO:0000313" key="2">
    <source>
        <dbReference type="EMBL" id="RAS33123.1"/>
    </source>
</evidence>
<reference evidence="2 3" key="1">
    <citation type="submission" date="2018-06" db="EMBL/GenBank/DDBJ databases">
        <title>Genomic Encyclopedia of Type Strains, Phase III (KMG-III): the genomes of soil and plant-associated and newly described type strains.</title>
        <authorList>
            <person name="Whitman W."/>
        </authorList>
    </citation>
    <scope>NUCLEOTIDE SEQUENCE [LARGE SCALE GENOMIC DNA]</scope>
    <source>
        <strain evidence="2 3">LMG 23644</strain>
    </source>
</reference>
<dbReference type="Proteomes" id="UP000248918">
    <property type="component" value="Unassembled WGS sequence"/>
</dbReference>
<dbReference type="SUPFAM" id="SSF69118">
    <property type="entry name" value="AhpD-like"/>
    <property type="match status" value="1"/>
</dbReference>
<dbReference type="InterPro" id="IPR004675">
    <property type="entry name" value="AhpD_core"/>
</dbReference>
<dbReference type="PANTHER" id="PTHR33930:SF2">
    <property type="entry name" value="BLR3452 PROTEIN"/>
    <property type="match status" value="1"/>
</dbReference>
<dbReference type="EMBL" id="QLTK01000007">
    <property type="protein sequence ID" value="RAS33123.1"/>
    <property type="molecule type" value="Genomic_DNA"/>
</dbReference>
<sequence>MLNWIGYRKELFGRIGEIGKLSPDTVRAYQTMSSAGQKSDLLGAKTRELISLAVAVSLRCDGCITVHTAEALKQGATRDEIAEALGVAVAMNAGAAMVYSARTMDAVAAYSSEAADGGR</sequence>
<dbReference type="InterPro" id="IPR029032">
    <property type="entry name" value="AhpD-like"/>
</dbReference>
<proteinExistence type="predicted"/>
<keyword evidence="2" id="KW-0560">Oxidoreductase</keyword>
<evidence type="ECO:0000313" key="3">
    <source>
        <dbReference type="Proteomes" id="UP000248918"/>
    </source>
</evidence>
<dbReference type="Pfam" id="PF02627">
    <property type="entry name" value="CMD"/>
    <property type="match status" value="1"/>
</dbReference>
<accession>A0A329CEC5</accession>
<dbReference type="Gene3D" id="1.20.1290.10">
    <property type="entry name" value="AhpD-like"/>
    <property type="match status" value="1"/>
</dbReference>
<dbReference type="STRING" id="1169143.GCA_000383275_02911"/>
<organism evidence="2 3">
    <name type="scientific">Paraburkholderia bryophila</name>
    <dbReference type="NCBI Taxonomy" id="420952"/>
    <lineage>
        <taxon>Bacteria</taxon>
        <taxon>Pseudomonadati</taxon>
        <taxon>Pseudomonadota</taxon>
        <taxon>Betaproteobacteria</taxon>
        <taxon>Burkholderiales</taxon>
        <taxon>Burkholderiaceae</taxon>
        <taxon>Paraburkholderia</taxon>
    </lineage>
</organism>
<dbReference type="RefSeq" id="WP_111932002.1">
    <property type="nucleotide sequence ID" value="NZ_CADFFP010000008.1"/>
</dbReference>
<comment type="caution">
    <text evidence="2">The sequence shown here is derived from an EMBL/GenBank/DDBJ whole genome shotgun (WGS) entry which is preliminary data.</text>
</comment>
<keyword evidence="2" id="KW-0575">Peroxidase</keyword>
<dbReference type="PANTHER" id="PTHR33930">
    <property type="entry name" value="ALKYL HYDROPEROXIDE REDUCTASE AHPD"/>
    <property type="match status" value="1"/>
</dbReference>
<dbReference type="AlphaFoldDB" id="A0A329CEC5"/>
<dbReference type="GO" id="GO:0051920">
    <property type="term" value="F:peroxiredoxin activity"/>
    <property type="evidence" value="ECO:0007669"/>
    <property type="project" value="InterPro"/>
</dbReference>
<name>A0A329CEC5_9BURK</name>
<protein>
    <submittedName>
        <fullName evidence="2">AhpD family alkylhydroperoxidase</fullName>
    </submittedName>
</protein>
<dbReference type="OrthoDB" id="1683318at2"/>
<dbReference type="InterPro" id="IPR003779">
    <property type="entry name" value="CMD-like"/>
</dbReference>
<feature type="domain" description="Carboxymuconolactone decarboxylase-like" evidence="1">
    <location>
        <begin position="23"/>
        <end position="102"/>
    </location>
</feature>
<dbReference type="NCBIfam" id="TIGR00778">
    <property type="entry name" value="ahpD_dom"/>
    <property type="match status" value="1"/>
</dbReference>
<evidence type="ECO:0000259" key="1">
    <source>
        <dbReference type="Pfam" id="PF02627"/>
    </source>
</evidence>